<feature type="domain" description="C2" evidence="2">
    <location>
        <begin position="43"/>
        <end position="188"/>
    </location>
</feature>
<keyword evidence="1" id="KW-1133">Transmembrane helix</keyword>
<proteinExistence type="predicted"/>
<dbReference type="EMBL" id="CAMXCT030001193">
    <property type="protein sequence ID" value="CAL4775025.1"/>
    <property type="molecule type" value="Genomic_DNA"/>
</dbReference>
<feature type="transmembrane region" description="Helical" evidence="1">
    <location>
        <begin position="634"/>
        <end position="659"/>
    </location>
</feature>
<evidence type="ECO:0000313" key="6">
    <source>
        <dbReference type="Proteomes" id="UP001152797"/>
    </source>
</evidence>
<comment type="caution">
    <text evidence="3">The sequence shown here is derived from an EMBL/GenBank/DDBJ whole genome shotgun (WGS) entry which is preliminary data.</text>
</comment>
<keyword evidence="1" id="KW-0812">Transmembrane</keyword>
<dbReference type="InterPro" id="IPR000008">
    <property type="entry name" value="C2_dom"/>
</dbReference>
<gene>
    <name evidence="3" type="ORF">C1SCF055_LOCUS14966</name>
</gene>
<reference evidence="3" key="1">
    <citation type="submission" date="2022-10" db="EMBL/GenBank/DDBJ databases">
        <authorList>
            <person name="Chen Y."/>
            <person name="Dougan E. K."/>
            <person name="Chan C."/>
            <person name="Rhodes N."/>
            <person name="Thang M."/>
        </authorList>
    </citation>
    <scope>NUCLEOTIDE SEQUENCE</scope>
</reference>
<keyword evidence="5" id="KW-0378">Hydrolase</keyword>
<accession>A0A9P1CBL7</accession>
<evidence type="ECO:0000259" key="2">
    <source>
        <dbReference type="PROSITE" id="PS50004"/>
    </source>
</evidence>
<sequence length="702" mass="80038">MPDSKGSIPVRVDQIRILKSTLLKSSFVCCLNCLNPHLLLVLLPHLGYLPWRYYTLGPFAHLDLELIEARRLIPSVSGVLEAHIGDEPDAFVRVYIDDCLQYSSKIIRNSRRPQWRDAQTFDIVADLSFIRVHGKLQPILAPAKPPAVPGVQVYDTDSASVLDNIDPLGFVEFCIQDIPFDQEIDGWFELRFPQNLQGTNVERYAMHTDCREEWLKHDARQLLKDEAEKHAAEDDEEGNRVDRTVKVKGVVPASLASRVIRRVHHGISVLANKAHEDDTVQYNAGEIRLRMKLRRVVPRGMDAFARALQPSCFTYATFVQEEYLPQLDLQELVDDAMDIKLQLLDDLIFAMLAFVSYIVAWKSFFLSGLLLATVIATFKSELLAWGIWHLWMGVVLVLLSDKKWRDVLSTNGLNAPLNQEGLEMVAAWNETSEMHCFLMRVVEARNGQIIGMQELVHWAGTVCVGRGELEITFDELLDAMHELWFIDMPRKPVVKKNALVYVERRKGTVTNVRGRTVTVVFDECAPDEPPEEDFDMELVQPRIQPPAVPRMFVPKSVLGIVATLQYHIYNFHRELSPFTQYLKEFCTWKKPVAASLMVAFLFGRSILAFVGFFQPSSWCHVGEEILLKIRKCIYLLLVVAVLFCKARGIRVVLGVFYIVASYCHSRQAPECWKFYKPLGGHPSWMLLLVTGTACHRRSVFGT</sequence>
<keyword evidence="1" id="KW-0472">Membrane</keyword>
<dbReference type="EMBL" id="CAMXCT020001193">
    <property type="protein sequence ID" value="CAL1141088.1"/>
    <property type="molecule type" value="Genomic_DNA"/>
</dbReference>
<feature type="transmembrane region" description="Helical" evidence="1">
    <location>
        <begin position="347"/>
        <end position="376"/>
    </location>
</feature>
<protein>
    <submittedName>
        <fullName evidence="5">Pyrimidine-specific ribonucleoside hydrolase RihB</fullName>
    </submittedName>
</protein>
<dbReference type="Gene3D" id="2.60.40.150">
    <property type="entry name" value="C2 domain"/>
    <property type="match status" value="1"/>
</dbReference>
<evidence type="ECO:0000313" key="4">
    <source>
        <dbReference type="EMBL" id="CAL1141088.1"/>
    </source>
</evidence>
<evidence type="ECO:0000313" key="3">
    <source>
        <dbReference type="EMBL" id="CAI3987713.1"/>
    </source>
</evidence>
<reference evidence="4" key="2">
    <citation type="submission" date="2024-04" db="EMBL/GenBank/DDBJ databases">
        <authorList>
            <person name="Chen Y."/>
            <person name="Shah S."/>
            <person name="Dougan E. K."/>
            <person name="Thang M."/>
            <person name="Chan C."/>
        </authorList>
    </citation>
    <scope>NUCLEOTIDE SEQUENCE [LARGE SCALE GENOMIC DNA]</scope>
</reference>
<dbReference type="OrthoDB" id="430065at2759"/>
<name>A0A9P1CBL7_9DINO</name>
<evidence type="ECO:0000256" key="1">
    <source>
        <dbReference type="SAM" id="Phobius"/>
    </source>
</evidence>
<dbReference type="AlphaFoldDB" id="A0A9P1CBL7"/>
<dbReference type="InterPro" id="IPR035892">
    <property type="entry name" value="C2_domain_sf"/>
</dbReference>
<organism evidence="3">
    <name type="scientific">Cladocopium goreaui</name>
    <dbReference type="NCBI Taxonomy" id="2562237"/>
    <lineage>
        <taxon>Eukaryota</taxon>
        <taxon>Sar</taxon>
        <taxon>Alveolata</taxon>
        <taxon>Dinophyceae</taxon>
        <taxon>Suessiales</taxon>
        <taxon>Symbiodiniaceae</taxon>
        <taxon>Cladocopium</taxon>
    </lineage>
</organism>
<dbReference type="PROSITE" id="PS50004">
    <property type="entry name" value="C2"/>
    <property type="match status" value="1"/>
</dbReference>
<feature type="transmembrane region" description="Helical" evidence="1">
    <location>
        <begin position="592"/>
        <end position="613"/>
    </location>
</feature>
<dbReference type="SUPFAM" id="SSF49562">
    <property type="entry name" value="C2 domain (Calcium/lipid-binding domain, CaLB)"/>
    <property type="match status" value="1"/>
</dbReference>
<evidence type="ECO:0000313" key="5">
    <source>
        <dbReference type="EMBL" id="CAL4775025.1"/>
    </source>
</evidence>
<dbReference type="Proteomes" id="UP001152797">
    <property type="component" value="Unassembled WGS sequence"/>
</dbReference>
<dbReference type="EMBL" id="CAMXCT010001193">
    <property type="protein sequence ID" value="CAI3987713.1"/>
    <property type="molecule type" value="Genomic_DNA"/>
</dbReference>
<dbReference type="CDD" id="cd00030">
    <property type="entry name" value="C2"/>
    <property type="match status" value="1"/>
</dbReference>
<dbReference type="GO" id="GO:0016787">
    <property type="term" value="F:hydrolase activity"/>
    <property type="evidence" value="ECO:0007669"/>
    <property type="project" value="UniProtKB-KW"/>
</dbReference>
<keyword evidence="6" id="KW-1185">Reference proteome</keyword>
<dbReference type="Pfam" id="PF00168">
    <property type="entry name" value="C2"/>
    <property type="match status" value="1"/>
</dbReference>
<feature type="transmembrane region" description="Helical" evidence="1">
    <location>
        <begin position="382"/>
        <end position="399"/>
    </location>
</feature>